<feature type="domain" description="Aminotransferase class I/classII large" evidence="9">
    <location>
        <begin position="32"/>
        <end position="384"/>
    </location>
</feature>
<comment type="catalytic activity">
    <reaction evidence="7">
        <text>L-aspartate + 2-oxoglutarate = oxaloacetate + L-glutamate</text>
        <dbReference type="Rhea" id="RHEA:21824"/>
        <dbReference type="ChEBI" id="CHEBI:16452"/>
        <dbReference type="ChEBI" id="CHEBI:16810"/>
        <dbReference type="ChEBI" id="CHEBI:29985"/>
        <dbReference type="ChEBI" id="CHEBI:29991"/>
        <dbReference type="EC" id="2.6.1.1"/>
    </reaction>
</comment>
<evidence type="ECO:0000259" key="9">
    <source>
        <dbReference type="Pfam" id="PF00155"/>
    </source>
</evidence>
<gene>
    <name evidence="10" type="ORF">OA50_03803</name>
</gene>
<dbReference type="PANTHER" id="PTHR46383">
    <property type="entry name" value="ASPARTATE AMINOTRANSFERASE"/>
    <property type="match status" value="1"/>
</dbReference>
<evidence type="ECO:0000256" key="1">
    <source>
        <dbReference type="ARBA" id="ARBA00001933"/>
    </source>
</evidence>
<dbReference type="InterPro" id="IPR015422">
    <property type="entry name" value="PyrdxlP-dep_Trfase_small"/>
</dbReference>
<dbReference type="OrthoDB" id="9763453at2"/>
<comment type="cofactor">
    <cofactor evidence="1 8">
        <name>pyridoxal 5'-phosphate</name>
        <dbReference type="ChEBI" id="CHEBI:597326"/>
    </cofactor>
</comment>
<dbReference type="FunFam" id="3.40.640.10:FF:000033">
    <property type="entry name" value="Aspartate aminotransferase"/>
    <property type="match status" value="1"/>
</dbReference>
<accession>A0A0B3S4L7</accession>
<dbReference type="CDD" id="cd00609">
    <property type="entry name" value="AAT_like"/>
    <property type="match status" value="1"/>
</dbReference>
<dbReference type="InterPro" id="IPR015424">
    <property type="entry name" value="PyrdxlP-dep_Trfase"/>
</dbReference>
<dbReference type="Pfam" id="PF00155">
    <property type="entry name" value="Aminotran_1_2"/>
    <property type="match status" value="1"/>
</dbReference>
<dbReference type="AlphaFoldDB" id="A0A0B3S4L7"/>
<dbReference type="InterPro" id="IPR004839">
    <property type="entry name" value="Aminotransferase_I/II_large"/>
</dbReference>
<evidence type="ECO:0000256" key="4">
    <source>
        <dbReference type="ARBA" id="ARBA00022576"/>
    </source>
</evidence>
<keyword evidence="6" id="KW-0663">Pyridoxal phosphate</keyword>
<sequence length="394" mass="41536">MLRKSSRIDGMALSEIVAISEAAARLRASGHDVLALSTGEPDFPTPPHVRKAATLAMQNGVTRYMPTSGMPALRKAVADAAGVAPAHVIVSTGAKQVLANMFLATLDPGDEVVVPAPCWSSYFDMVALAGGETVKLRCGAEAGFKMTPEQLEAAITPRTRWLLLNSPSNPTGAVYTAAELAALGAVLKRHPHVWIASDEIYDLICYAPFTSFRQACPELADRTMLINGVSKAHAMTGWRIGWGIAPPTLIDAMTAVQGQVTSGACSIAQAAAVAAVTGDMQHIDDRRDAFRARRDYVVDALNAIPGIDCPVPDGAFYVFPSCAGVLGHKTPDGTVLETDADFCGHVLASAGLAIVPGRAFGLPGHFRLSYAYARSDLEEGCARLQRAVADLTPN</sequence>
<dbReference type="InterPro" id="IPR015421">
    <property type="entry name" value="PyrdxlP-dep_Trfase_major"/>
</dbReference>
<keyword evidence="11" id="KW-1185">Reference proteome</keyword>
<dbReference type="InterPro" id="IPR050596">
    <property type="entry name" value="AspAT/PAT-like"/>
</dbReference>
<evidence type="ECO:0000256" key="7">
    <source>
        <dbReference type="ARBA" id="ARBA00049185"/>
    </source>
</evidence>
<comment type="caution">
    <text evidence="10">The sequence shown here is derived from an EMBL/GenBank/DDBJ whole genome shotgun (WGS) entry which is preliminary data.</text>
</comment>
<reference evidence="10 11" key="1">
    <citation type="submission" date="2014-10" db="EMBL/GenBank/DDBJ databases">
        <title>Genome sequence of Ponticoccus sp. strain UMTAT08 isolated from clonal culture of toxic dinoflagellate Alexandrium tamiyavanichii.</title>
        <authorList>
            <person name="Gan H.Y."/>
            <person name="Muhd D.-D."/>
            <person name="Mohd Noor M.E."/>
            <person name="Yeong Y.S."/>
            <person name="Usup G."/>
        </authorList>
    </citation>
    <scope>NUCLEOTIDE SEQUENCE [LARGE SCALE GENOMIC DNA]</scope>
    <source>
        <strain evidence="10 11">UMTAT08</strain>
    </source>
</reference>
<comment type="similarity">
    <text evidence="2 8">Belongs to the class-I pyridoxal-phosphate-dependent aminotransferase family.</text>
</comment>
<dbReference type="Gene3D" id="3.40.640.10">
    <property type="entry name" value="Type I PLP-dependent aspartate aminotransferase-like (Major domain)"/>
    <property type="match status" value="1"/>
</dbReference>
<evidence type="ECO:0000256" key="5">
    <source>
        <dbReference type="ARBA" id="ARBA00022679"/>
    </source>
</evidence>
<evidence type="ECO:0000256" key="3">
    <source>
        <dbReference type="ARBA" id="ARBA00011738"/>
    </source>
</evidence>
<evidence type="ECO:0000256" key="2">
    <source>
        <dbReference type="ARBA" id="ARBA00007441"/>
    </source>
</evidence>
<evidence type="ECO:0000256" key="8">
    <source>
        <dbReference type="RuleBase" id="RU000481"/>
    </source>
</evidence>
<organism evidence="10 11">
    <name type="scientific">Mameliella alba</name>
    <dbReference type="NCBI Taxonomy" id="561184"/>
    <lineage>
        <taxon>Bacteria</taxon>
        <taxon>Pseudomonadati</taxon>
        <taxon>Pseudomonadota</taxon>
        <taxon>Alphaproteobacteria</taxon>
        <taxon>Rhodobacterales</taxon>
        <taxon>Roseobacteraceae</taxon>
        <taxon>Mameliella</taxon>
    </lineage>
</organism>
<dbReference type="Proteomes" id="UP000030960">
    <property type="component" value="Unassembled WGS sequence"/>
</dbReference>
<proteinExistence type="inferred from homology"/>
<dbReference type="GO" id="GO:0004069">
    <property type="term" value="F:L-aspartate:2-oxoglutarate aminotransferase activity"/>
    <property type="evidence" value="ECO:0007669"/>
    <property type="project" value="UniProtKB-EC"/>
</dbReference>
<keyword evidence="4 8" id="KW-0032">Aminotransferase</keyword>
<dbReference type="PANTHER" id="PTHR46383:SF1">
    <property type="entry name" value="ASPARTATE AMINOTRANSFERASE"/>
    <property type="match status" value="1"/>
</dbReference>
<dbReference type="PATRIC" id="fig|1515334.3.peg.3829"/>
<keyword evidence="5 8" id="KW-0808">Transferase</keyword>
<dbReference type="Gene3D" id="3.90.1150.10">
    <property type="entry name" value="Aspartate Aminotransferase, domain 1"/>
    <property type="match status" value="1"/>
</dbReference>
<dbReference type="PROSITE" id="PS00105">
    <property type="entry name" value="AA_TRANSFER_CLASS_1"/>
    <property type="match status" value="1"/>
</dbReference>
<dbReference type="GO" id="GO:0006520">
    <property type="term" value="P:amino acid metabolic process"/>
    <property type="evidence" value="ECO:0007669"/>
    <property type="project" value="InterPro"/>
</dbReference>
<protein>
    <recommendedName>
        <fullName evidence="8">Aminotransferase</fullName>
        <ecNumber evidence="8">2.6.1.-</ecNumber>
    </recommendedName>
</protein>
<dbReference type="InterPro" id="IPR004838">
    <property type="entry name" value="NHTrfase_class1_PyrdxlP-BS"/>
</dbReference>
<dbReference type="EC" id="2.6.1.-" evidence="8"/>
<evidence type="ECO:0000313" key="11">
    <source>
        <dbReference type="Proteomes" id="UP000030960"/>
    </source>
</evidence>
<name>A0A0B3S4L7_9RHOB</name>
<evidence type="ECO:0000313" key="10">
    <source>
        <dbReference type="EMBL" id="KHQ51641.1"/>
    </source>
</evidence>
<comment type="subunit">
    <text evidence="3">Homodimer.</text>
</comment>
<dbReference type="GO" id="GO:0030170">
    <property type="term" value="F:pyridoxal phosphate binding"/>
    <property type="evidence" value="ECO:0007669"/>
    <property type="project" value="InterPro"/>
</dbReference>
<evidence type="ECO:0000256" key="6">
    <source>
        <dbReference type="ARBA" id="ARBA00022898"/>
    </source>
</evidence>
<dbReference type="EMBL" id="JSUQ01000016">
    <property type="protein sequence ID" value="KHQ51641.1"/>
    <property type="molecule type" value="Genomic_DNA"/>
</dbReference>
<dbReference type="SUPFAM" id="SSF53383">
    <property type="entry name" value="PLP-dependent transferases"/>
    <property type="match status" value="1"/>
</dbReference>